<feature type="region of interest" description="Disordered" evidence="1">
    <location>
        <begin position="51"/>
        <end position="87"/>
    </location>
</feature>
<evidence type="ECO:0000313" key="3">
    <source>
        <dbReference type="Proteomes" id="UP000784294"/>
    </source>
</evidence>
<organism evidence="2 3">
    <name type="scientific">Protopolystoma xenopodis</name>
    <dbReference type="NCBI Taxonomy" id="117903"/>
    <lineage>
        <taxon>Eukaryota</taxon>
        <taxon>Metazoa</taxon>
        <taxon>Spiralia</taxon>
        <taxon>Lophotrochozoa</taxon>
        <taxon>Platyhelminthes</taxon>
        <taxon>Monogenea</taxon>
        <taxon>Polyopisthocotylea</taxon>
        <taxon>Polystomatidea</taxon>
        <taxon>Polystomatidae</taxon>
        <taxon>Protopolystoma</taxon>
    </lineage>
</organism>
<dbReference type="Proteomes" id="UP000784294">
    <property type="component" value="Unassembled WGS sequence"/>
</dbReference>
<name>A0A3S5A2D1_9PLAT</name>
<evidence type="ECO:0000256" key="1">
    <source>
        <dbReference type="SAM" id="MobiDB-lite"/>
    </source>
</evidence>
<dbReference type="AlphaFoldDB" id="A0A3S5A2D1"/>
<evidence type="ECO:0000313" key="2">
    <source>
        <dbReference type="EMBL" id="VEL10045.1"/>
    </source>
</evidence>
<reference evidence="2" key="1">
    <citation type="submission" date="2018-11" db="EMBL/GenBank/DDBJ databases">
        <authorList>
            <consortium name="Pathogen Informatics"/>
        </authorList>
    </citation>
    <scope>NUCLEOTIDE SEQUENCE</scope>
</reference>
<comment type="caution">
    <text evidence="2">The sequence shown here is derived from an EMBL/GenBank/DDBJ whole genome shotgun (WGS) entry which is preliminary data.</text>
</comment>
<feature type="compositionally biased region" description="Basic residues" evidence="1">
    <location>
        <begin position="1"/>
        <end position="14"/>
    </location>
</feature>
<protein>
    <submittedName>
        <fullName evidence="2">Uncharacterized protein</fullName>
    </submittedName>
</protein>
<accession>A0A3S5A2D1</accession>
<keyword evidence="3" id="KW-1185">Reference proteome</keyword>
<gene>
    <name evidence="2" type="ORF">PXEA_LOCUS3485</name>
</gene>
<feature type="region of interest" description="Disordered" evidence="1">
    <location>
        <begin position="1"/>
        <end position="27"/>
    </location>
</feature>
<proteinExistence type="predicted"/>
<dbReference type="EMBL" id="CAAALY010007897">
    <property type="protein sequence ID" value="VEL10045.1"/>
    <property type="molecule type" value="Genomic_DNA"/>
</dbReference>
<sequence>MLKPRPAHVHHSRQSGRLERPVQPAEGYDRALTKVEGGGDEMREMRGYEEVRSMKGKGADSTSRWAQSTDKRLNRPKIVSHQTPSITEQPALRDKCLVRLDSCPSE</sequence>